<accession>A0A8T0UB81</accession>
<evidence type="ECO:0000256" key="1">
    <source>
        <dbReference type="SAM" id="MobiDB-lite"/>
    </source>
</evidence>
<evidence type="ECO:0000313" key="3">
    <source>
        <dbReference type="Proteomes" id="UP000823388"/>
    </source>
</evidence>
<protein>
    <submittedName>
        <fullName evidence="2">Uncharacterized protein</fullName>
    </submittedName>
</protein>
<dbReference type="EMBL" id="CM029042">
    <property type="protein sequence ID" value="KAG2620010.1"/>
    <property type="molecule type" value="Genomic_DNA"/>
</dbReference>
<comment type="caution">
    <text evidence="2">The sequence shown here is derived from an EMBL/GenBank/DDBJ whole genome shotgun (WGS) entry which is preliminary data.</text>
</comment>
<gene>
    <name evidence="2" type="ORF">PVAP13_3NG169601</name>
</gene>
<name>A0A8T0UB81_PANVG</name>
<reference evidence="2" key="1">
    <citation type="submission" date="2020-05" db="EMBL/GenBank/DDBJ databases">
        <title>WGS assembly of Panicum virgatum.</title>
        <authorList>
            <person name="Lovell J.T."/>
            <person name="Jenkins J."/>
            <person name="Shu S."/>
            <person name="Juenger T.E."/>
            <person name="Schmutz J."/>
        </authorList>
    </citation>
    <scope>NUCLEOTIDE SEQUENCE</scope>
    <source>
        <strain evidence="2">AP13</strain>
    </source>
</reference>
<sequence length="211" mass="23158">MLAWHRPLAAALARPPFAAPAIRRSCWSLLPYHASEQRNCASTRAPWLWTPSPPLDGSKEWTAVSEREGGHWRRPRLRGARRRRRVRRPWQAPFGGRRGRPAWGGPPGGSLVVADLPPPPPHAGLHCWRSREGEAGARTGLWCGNLPARAGEGGCRGGRPPRRGATGEGGAPGRDGGRPRVAVAGREEAAAGMKERNGIFVTERKWIFMYR</sequence>
<organism evidence="2 3">
    <name type="scientific">Panicum virgatum</name>
    <name type="common">Blackwell switchgrass</name>
    <dbReference type="NCBI Taxonomy" id="38727"/>
    <lineage>
        <taxon>Eukaryota</taxon>
        <taxon>Viridiplantae</taxon>
        <taxon>Streptophyta</taxon>
        <taxon>Embryophyta</taxon>
        <taxon>Tracheophyta</taxon>
        <taxon>Spermatophyta</taxon>
        <taxon>Magnoliopsida</taxon>
        <taxon>Liliopsida</taxon>
        <taxon>Poales</taxon>
        <taxon>Poaceae</taxon>
        <taxon>PACMAD clade</taxon>
        <taxon>Panicoideae</taxon>
        <taxon>Panicodae</taxon>
        <taxon>Paniceae</taxon>
        <taxon>Panicinae</taxon>
        <taxon>Panicum</taxon>
        <taxon>Panicum sect. Hiantes</taxon>
    </lineage>
</organism>
<keyword evidence="3" id="KW-1185">Reference proteome</keyword>
<evidence type="ECO:0000313" key="2">
    <source>
        <dbReference type="EMBL" id="KAG2620010.1"/>
    </source>
</evidence>
<feature type="region of interest" description="Disordered" evidence="1">
    <location>
        <begin position="152"/>
        <end position="180"/>
    </location>
</feature>
<dbReference type="Proteomes" id="UP000823388">
    <property type="component" value="Chromosome 3N"/>
</dbReference>
<proteinExistence type="predicted"/>
<dbReference type="AlphaFoldDB" id="A0A8T0UB81"/>